<evidence type="ECO:0000256" key="1">
    <source>
        <dbReference type="SAM" id="MobiDB-lite"/>
    </source>
</evidence>
<reference evidence="2 3" key="1">
    <citation type="journal article" date="2020" name="BMC Genomics">
        <title>Intraspecific diversification of the crop wild relative Brassica cretica Lam. using demographic model selection.</title>
        <authorList>
            <person name="Kioukis A."/>
            <person name="Michalopoulou V.A."/>
            <person name="Briers L."/>
            <person name="Pirintsos S."/>
            <person name="Studholme D.J."/>
            <person name="Pavlidis P."/>
            <person name="Sarris P.F."/>
        </authorList>
    </citation>
    <scope>NUCLEOTIDE SEQUENCE [LARGE SCALE GENOMIC DNA]</scope>
    <source>
        <strain evidence="3">cv. PFS-1207/04</strain>
    </source>
</reference>
<organism evidence="2 3">
    <name type="scientific">Brassica cretica</name>
    <name type="common">Mustard</name>
    <dbReference type="NCBI Taxonomy" id="69181"/>
    <lineage>
        <taxon>Eukaryota</taxon>
        <taxon>Viridiplantae</taxon>
        <taxon>Streptophyta</taxon>
        <taxon>Embryophyta</taxon>
        <taxon>Tracheophyta</taxon>
        <taxon>Spermatophyta</taxon>
        <taxon>Magnoliopsida</taxon>
        <taxon>eudicotyledons</taxon>
        <taxon>Gunneridae</taxon>
        <taxon>Pentapetalae</taxon>
        <taxon>rosids</taxon>
        <taxon>malvids</taxon>
        <taxon>Brassicales</taxon>
        <taxon>Brassicaceae</taxon>
        <taxon>Brassiceae</taxon>
        <taxon>Brassica</taxon>
    </lineage>
</organism>
<dbReference type="EMBL" id="QGKV02000649">
    <property type="protein sequence ID" value="KAF3579998.1"/>
    <property type="molecule type" value="Genomic_DNA"/>
</dbReference>
<feature type="region of interest" description="Disordered" evidence="1">
    <location>
        <begin position="1"/>
        <end position="31"/>
    </location>
</feature>
<evidence type="ECO:0000313" key="2">
    <source>
        <dbReference type="EMBL" id="KAF3579998.1"/>
    </source>
</evidence>
<accession>A0ABQ7DPP3</accession>
<keyword evidence="3" id="KW-1185">Reference proteome</keyword>
<protein>
    <submittedName>
        <fullName evidence="2">Uncharacterized protein</fullName>
    </submittedName>
</protein>
<sequence length="70" mass="7680">MTEDGNLHIGNSNYNGEEEADPENNTMNQPLLKRHRTLSSTPLALVGTKVSHIESLDYEGLVEVVDALDS</sequence>
<gene>
    <name evidence="2" type="ORF">DY000_02033984</name>
</gene>
<proteinExistence type="predicted"/>
<dbReference type="Proteomes" id="UP000266723">
    <property type="component" value="Unassembled WGS sequence"/>
</dbReference>
<name>A0ABQ7DPP3_BRACR</name>
<comment type="caution">
    <text evidence="2">The sequence shown here is derived from an EMBL/GenBank/DDBJ whole genome shotgun (WGS) entry which is preliminary data.</text>
</comment>
<evidence type="ECO:0000313" key="3">
    <source>
        <dbReference type="Proteomes" id="UP000266723"/>
    </source>
</evidence>